<name>A0ABW4R0V7_9BACT</name>
<proteinExistence type="predicted"/>
<organism evidence="1 2">
    <name type="scientific">Hymenobacter bucti</name>
    <dbReference type="NCBI Taxonomy" id="1844114"/>
    <lineage>
        <taxon>Bacteria</taxon>
        <taxon>Pseudomonadati</taxon>
        <taxon>Bacteroidota</taxon>
        <taxon>Cytophagia</taxon>
        <taxon>Cytophagales</taxon>
        <taxon>Hymenobacteraceae</taxon>
        <taxon>Hymenobacter</taxon>
    </lineage>
</organism>
<dbReference type="RefSeq" id="WP_382318307.1">
    <property type="nucleotide sequence ID" value="NZ_JBHUFD010000019.1"/>
</dbReference>
<sequence>MRSFYLVLGGLTLVGSACTKADPQASLPRISQEGLNTGGFLVDGIAYPATGWPGTLLGTGGPTGALEGGYARIFPGFPVRPTYELRINSEQATKYVVVTLFLRNPSKGEFVLNRNTGLPPTAVDSTIFDHATIDLGGGKGELYTTSARHTGRIILSNASRPTLSAGTFEFTAVSNLDPAKTVRVTAGRFDRKQ</sequence>
<evidence type="ECO:0000313" key="1">
    <source>
        <dbReference type="EMBL" id="MFD1875513.1"/>
    </source>
</evidence>
<comment type="caution">
    <text evidence="1">The sequence shown here is derived from an EMBL/GenBank/DDBJ whole genome shotgun (WGS) entry which is preliminary data.</text>
</comment>
<protein>
    <submittedName>
        <fullName evidence="1">Uncharacterized protein</fullName>
    </submittedName>
</protein>
<evidence type="ECO:0000313" key="2">
    <source>
        <dbReference type="Proteomes" id="UP001597197"/>
    </source>
</evidence>
<dbReference type="EMBL" id="JBHUFD010000019">
    <property type="protein sequence ID" value="MFD1875513.1"/>
    <property type="molecule type" value="Genomic_DNA"/>
</dbReference>
<dbReference type="Proteomes" id="UP001597197">
    <property type="component" value="Unassembled WGS sequence"/>
</dbReference>
<reference evidence="2" key="1">
    <citation type="journal article" date="2019" name="Int. J. Syst. Evol. Microbiol.">
        <title>The Global Catalogue of Microorganisms (GCM) 10K type strain sequencing project: providing services to taxonomists for standard genome sequencing and annotation.</title>
        <authorList>
            <consortium name="The Broad Institute Genomics Platform"/>
            <consortium name="The Broad Institute Genome Sequencing Center for Infectious Disease"/>
            <person name="Wu L."/>
            <person name="Ma J."/>
        </authorList>
    </citation>
    <scope>NUCLEOTIDE SEQUENCE [LARGE SCALE GENOMIC DNA]</scope>
    <source>
        <strain evidence="2">CGMCC 1.15795</strain>
    </source>
</reference>
<dbReference type="PROSITE" id="PS51257">
    <property type="entry name" value="PROKAR_LIPOPROTEIN"/>
    <property type="match status" value="1"/>
</dbReference>
<accession>A0ABW4R0V7</accession>
<keyword evidence="2" id="KW-1185">Reference proteome</keyword>
<gene>
    <name evidence="1" type="ORF">ACFSDX_23975</name>
</gene>